<dbReference type="EMBL" id="FQZT01000002">
    <property type="protein sequence ID" value="SHI82454.1"/>
    <property type="molecule type" value="Genomic_DNA"/>
</dbReference>
<protein>
    <submittedName>
        <fullName evidence="1">Putative zinc-or iron-chelating domain-containing protein</fullName>
    </submittedName>
</protein>
<dbReference type="Pfam" id="PF03692">
    <property type="entry name" value="CxxCxxCC"/>
    <property type="match status" value="1"/>
</dbReference>
<name>A0A1M6EAC0_MALRU</name>
<evidence type="ECO:0000313" key="2">
    <source>
        <dbReference type="Proteomes" id="UP000184171"/>
    </source>
</evidence>
<dbReference type="RefSeq" id="WP_072906171.1">
    <property type="nucleotide sequence ID" value="NZ_FQZT01000002.1"/>
</dbReference>
<reference evidence="1 2" key="1">
    <citation type="submission" date="2016-11" db="EMBL/GenBank/DDBJ databases">
        <authorList>
            <person name="Jaros S."/>
            <person name="Januszkiewicz K."/>
            <person name="Wedrychowicz H."/>
        </authorList>
    </citation>
    <scope>NUCLEOTIDE SEQUENCE [LARGE SCALE GENOMIC DNA]</scope>
    <source>
        <strain evidence="1 2">DSM 5091</strain>
    </source>
</reference>
<dbReference type="Proteomes" id="UP000184171">
    <property type="component" value="Unassembled WGS sequence"/>
</dbReference>
<evidence type="ECO:0000313" key="1">
    <source>
        <dbReference type="EMBL" id="SHI82454.1"/>
    </source>
</evidence>
<sequence>MESFDFVQYQGAISEAVARSCQSKDSVKPILQRLQTIAVEAEREIELHPSDRSHIDCGPGCSSCCVVSVSTLMPEGIAIASYLRGQGRECLQQAAERLDRLWYEVRGLDDEERLYVRRSCAFLDEAGHCTIYPVRPLLCRSVSSTSAIACRDALAGKVLGEETPVLMHQFQQSLYESLFSGVAAGLQQCGLDERSFQLAGLIRYLLKTPQAEQEWLNGKRLTWQDLY</sequence>
<gene>
    <name evidence="1" type="ORF">SAMN02745165_01003</name>
</gene>
<organism evidence="1 2">
    <name type="scientific">Malonomonas rubra DSM 5091</name>
    <dbReference type="NCBI Taxonomy" id="1122189"/>
    <lineage>
        <taxon>Bacteria</taxon>
        <taxon>Pseudomonadati</taxon>
        <taxon>Thermodesulfobacteriota</taxon>
        <taxon>Desulfuromonadia</taxon>
        <taxon>Desulfuromonadales</taxon>
        <taxon>Geopsychrobacteraceae</taxon>
        <taxon>Malonomonas</taxon>
    </lineage>
</organism>
<accession>A0A1M6EAC0</accession>
<proteinExistence type="predicted"/>
<dbReference type="AlphaFoldDB" id="A0A1M6EAC0"/>
<dbReference type="InterPro" id="IPR005358">
    <property type="entry name" value="Puta_zinc/iron-chelating_dom"/>
</dbReference>
<keyword evidence="2" id="KW-1185">Reference proteome</keyword>
<dbReference type="STRING" id="1122189.SAMN02745165_01003"/>
<dbReference type="OrthoDB" id="9810361at2"/>